<dbReference type="Gene3D" id="1.10.238.10">
    <property type="entry name" value="EF-hand"/>
    <property type="match status" value="1"/>
</dbReference>
<dbReference type="InterPro" id="IPR001217">
    <property type="entry name" value="STAT"/>
</dbReference>
<evidence type="ECO:0000256" key="4">
    <source>
        <dbReference type="ARBA" id="ARBA00022553"/>
    </source>
</evidence>
<protein>
    <recommendedName>
        <fullName evidence="10">STAT transcription factor protein interaction domain-containing protein</fullName>
    </recommendedName>
</protein>
<keyword evidence="6" id="KW-0805">Transcription regulation</keyword>
<reference evidence="11" key="1">
    <citation type="submission" date="2022-07" db="EMBL/GenBank/DDBJ databases">
        <title>Chromosome-level genome of Muraenolepis orangiensis.</title>
        <authorList>
            <person name="Kim J."/>
        </authorList>
    </citation>
    <scope>NUCLEOTIDE SEQUENCE</scope>
    <source>
        <strain evidence="11">KU_S4_2022</strain>
        <tissue evidence="11">Muscle</tissue>
    </source>
</reference>
<evidence type="ECO:0000313" key="12">
    <source>
        <dbReference type="Proteomes" id="UP001148018"/>
    </source>
</evidence>
<dbReference type="SMART" id="SM00964">
    <property type="entry name" value="STAT_int"/>
    <property type="match status" value="1"/>
</dbReference>
<keyword evidence="3" id="KW-0963">Cytoplasm</keyword>
<dbReference type="SUPFAM" id="SSF47655">
    <property type="entry name" value="STAT"/>
    <property type="match status" value="1"/>
</dbReference>
<dbReference type="Pfam" id="PF02865">
    <property type="entry name" value="STAT_int"/>
    <property type="match status" value="1"/>
</dbReference>
<dbReference type="SUPFAM" id="SSF49417">
    <property type="entry name" value="p53-like transcription factors"/>
    <property type="match status" value="1"/>
</dbReference>
<dbReference type="EMBL" id="JANIIK010000113">
    <property type="protein sequence ID" value="KAJ3591857.1"/>
    <property type="molecule type" value="Genomic_DNA"/>
</dbReference>
<evidence type="ECO:0000256" key="6">
    <source>
        <dbReference type="ARBA" id="ARBA00023015"/>
    </source>
</evidence>
<dbReference type="InterPro" id="IPR013800">
    <property type="entry name" value="STAT_TF_alpha"/>
</dbReference>
<accession>A0A9Q0DSJ6</accession>
<gene>
    <name evidence="11" type="ORF">NHX12_006988</name>
</gene>
<dbReference type="InterPro" id="IPR013801">
    <property type="entry name" value="STAT_TF_DNA-bd"/>
</dbReference>
<evidence type="ECO:0000259" key="10">
    <source>
        <dbReference type="SMART" id="SM00964"/>
    </source>
</evidence>
<evidence type="ECO:0000256" key="7">
    <source>
        <dbReference type="ARBA" id="ARBA00023125"/>
    </source>
</evidence>
<dbReference type="Gene3D" id="2.60.40.630">
    <property type="entry name" value="STAT transcription factor, DNA-binding domain"/>
    <property type="match status" value="1"/>
</dbReference>
<dbReference type="OrthoDB" id="19300at2759"/>
<keyword evidence="8" id="KW-0804">Transcription</keyword>
<keyword evidence="4" id="KW-0597">Phosphoprotein</keyword>
<dbReference type="Pfam" id="PF02864">
    <property type="entry name" value="STAT_bind"/>
    <property type="match status" value="1"/>
</dbReference>
<organism evidence="11 12">
    <name type="scientific">Muraenolepis orangiensis</name>
    <name type="common">Patagonian moray cod</name>
    <dbReference type="NCBI Taxonomy" id="630683"/>
    <lineage>
        <taxon>Eukaryota</taxon>
        <taxon>Metazoa</taxon>
        <taxon>Chordata</taxon>
        <taxon>Craniata</taxon>
        <taxon>Vertebrata</taxon>
        <taxon>Euteleostomi</taxon>
        <taxon>Actinopterygii</taxon>
        <taxon>Neopterygii</taxon>
        <taxon>Teleostei</taxon>
        <taxon>Neoteleostei</taxon>
        <taxon>Acanthomorphata</taxon>
        <taxon>Zeiogadaria</taxon>
        <taxon>Gadariae</taxon>
        <taxon>Gadiformes</taxon>
        <taxon>Muraenolepidoidei</taxon>
        <taxon>Muraenolepididae</taxon>
        <taxon>Muraenolepis</taxon>
    </lineage>
</organism>
<dbReference type="InterPro" id="IPR008967">
    <property type="entry name" value="p53-like_TF_DNA-bd_sf"/>
</dbReference>
<evidence type="ECO:0000256" key="1">
    <source>
        <dbReference type="ARBA" id="ARBA00004123"/>
    </source>
</evidence>
<keyword evidence="7" id="KW-0238">DNA-binding</keyword>
<evidence type="ECO:0000313" key="11">
    <source>
        <dbReference type="EMBL" id="KAJ3591857.1"/>
    </source>
</evidence>
<dbReference type="Pfam" id="PF01017">
    <property type="entry name" value="STAT_alpha"/>
    <property type="match status" value="1"/>
</dbReference>
<dbReference type="PANTHER" id="PTHR11801">
    <property type="entry name" value="SIGNAL TRANSDUCER AND ACTIVATOR OF TRANSCRIPTION"/>
    <property type="match status" value="1"/>
</dbReference>
<dbReference type="GO" id="GO:0003700">
    <property type="term" value="F:DNA-binding transcription factor activity"/>
    <property type="evidence" value="ECO:0007669"/>
    <property type="project" value="InterPro"/>
</dbReference>
<name>A0A9Q0DSJ6_9TELE</name>
<dbReference type="InterPro" id="IPR013799">
    <property type="entry name" value="STAT_TF_prot_interaction"/>
</dbReference>
<dbReference type="GO" id="GO:0003677">
    <property type="term" value="F:DNA binding"/>
    <property type="evidence" value="ECO:0007669"/>
    <property type="project" value="UniProtKB-KW"/>
</dbReference>
<dbReference type="GO" id="GO:0007165">
    <property type="term" value="P:signal transduction"/>
    <property type="evidence" value="ECO:0007669"/>
    <property type="project" value="InterPro"/>
</dbReference>
<feature type="domain" description="STAT transcription factor protein interaction" evidence="10">
    <location>
        <begin position="2"/>
        <end position="123"/>
    </location>
</feature>
<evidence type="ECO:0000256" key="5">
    <source>
        <dbReference type="ARBA" id="ARBA00022999"/>
    </source>
</evidence>
<dbReference type="InterPro" id="IPR036535">
    <property type="entry name" value="STAT_N_sf"/>
</dbReference>
<dbReference type="Pfam" id="PF21354">
    <property type="entry name" value="STAT_linker"/>
    <property type="match status" value="1"/>
</dbReference>
<dbReference type="InterPro" id="IPR048988">
    <property type="entry name" value="STAT_linker"/>
</dbReference>
<proteinExistence type="predicted"/>
<dbReference type="Proteomes" id="UP001148018">
    <property type="component" value="Unassembled WGS sequence"/>
</dbReference>
<evidence type="ECO:0000256" key="2">
    <source>
        <dbReference type="ARBA" id="ARBA00004496"/>
    </source>
</evidence>
<evidence type="ECO:0000256" key="3">
    <source>
        <dbReference type="ARBA" id="ARBA00022490"/>
    </source>
</evidence>
<keyword evidence="5" id="KW-0727">SH2 domain</keyword>
<dbReference type="Gene3D" id="1.10.532.10">
    <property type="entry name" value="STAT transcription factor, N-terminal domain"/>
    <property type="match status" value="1"/>
</dbReference>
<dbReference type="SUPFAM" id="SSF48092">
    <property type="entry name" value="Transcription factor STAT-4 N-domain"/>
    <property type="match status" value="1"/>
</dbReference>
<sequence length="577" mass="65970">MAQWKKLLNLDSVHQNEVIQVYTDQKFPWDIRRHFSDWIESQNWESVSSDEGQARDVFHAMLNQVDGHYSHLVQENNLLDGPNYPDLRNNLQTLFQANPVNMAKIISQCLSEERRIIASVKMAQDTQDSQIKTIIELSGKYKPRQDEVEQLNGLPISLDLKRQKTDIDVVHFDLIQTRLNVGHLIGNTVKLAEGVVSTVVEEELQSWKLRQQRACIGAPLDTSLHKLKTWFTLAADALNLQLQQLKKLKELDQQCPPNADLLSLRTKCEETTQSLLKNLLKNALVVETQPRVNNAQRPLILKTGVRFSIKTRFLVHLSSFVGMPRVTLVFNKDLDENGTVKGFRNFNFTNKASRMLDAEEMGLVAHFENLGLLPVTEELHFITCAMKLKLIGLTIDIETSTLPLVVISSTAQSHGAWASILWSAMANLWFQNPPSVTWKQLSEVLSWQFQAMSGRGLDHQQLAMLRDKFVDNDDDLVYWNKFYRCDGGWVWIEGILDLITKHLLPIWSEGDLTPPASPEENIPPSLTDDMDFTPIKYHPHDYMKHEPSFEDDCGSLHKGISLRKETGFIFSLNLKKQ</sequence>
<dbReference type="GO" id="GO:0005634">
    <property type="term" value="C:nucleus"/>
    <property type="evidence" value="ECO:0007669"/>
    <property type="project" value="UniProtKB-SubCell"/>
</dbReference>
<evidence type="ECO:0000256" key="9">
    <source>
        <dbReference type="ARBA" id="ARBA00023242"/>
    </source>
</evidence>
<keyword evidence="12" id="KW-1185">Reference proteome</keyword>
<evidence type="ECO:0000256" key="8">
    <source>
        <dbReference type="ARBA" id="ARBA00023163"/>
    </source>
</evidence>
<dbReference type="GO" id="GO:0005737">
    <property type="term" value="C:cytoplasm"/>
    <property type="evidence" value="ECO:0007669"/>
    <property type="project" value="UniProtKB-SubCell"/>
</dbReference>
<keyword evidence="9" id="KW-0539">Nucleus</keyword>
<dbReference type="AlphaFoldDB" id="A0A9Q0DSJ6"/>
<comment type="subcellular location">
    <subcellularLocation>
        <location evidence="2">Cytoplasm</location>
    </subcellularLocation>
    <subcellularLocation>
        <location evidence="1">Nucleus</location>
    </subcellularLocation>
</comment>
<comment type="caution">
    <text evidence="11">The sequence shown here is derived from an EMBL/GenBank/DDBJ whole genome shotgun (WGS) entry which is preliminary data.</text>
</comment>
<dbReference type="InterPro" id="IPR015988">
    <property type="entry name" value="STAT_TF_CC"/>
</dbReference>
<dbReference type="InterPro" id="IPR012345">
    <property type="entry name" value="STAT_TF_DNA-bd_N"/>
</dbReference>